<feature type="non-terminal residue" evidence="1">
    <location>
        <position position="28"/>
    </location>
</feature>
<dbReference type="AlphaFoldDB" id="A0A815WKH6"/>
<proteinExistence type="predicted"/>
<dbReference type="EMBL" id="CAJNOU010009187">
    <property type="protein sequence ID" value="CAF1544402.1"/>
    <property type="molecule type" value="Genomic_DNA"/>
</dbReference>
<sequence length="28" mass="3118">MLSSIVNDIACIERANNTIDAYVEYSIV</sequence>
<protein>
    <submittedName>
        <fullName evidence="1">Uncharacterized protein</fullName>
    </submittedName>
</protein>
<organism evidence="1 2">
    <name type="scientific">Rotaria sordida</name>
    <dbReference type="NCBI Taxonomy" id="392033"/>
    <lineage>
        <taxon>Eukaryota</taxon>
        <taxon>Metazoa</taxon>
        <taxon>Spiralia</taxon>
        <taxon>Gnathifera</taxon>
        <taxon>Rotifera</taxon>
        <taxon>Eurotatoria</taxon>
        <taxon>Bdelloidea</taxon>
        <taxon>Philodinida</taxon>
        <taxon>Philodinidae</taxon>
        <taxon>Rotaria</taxon>
    </lineage>
</organism>
<evidence type="ECO:0000313" key="1">
    <source>
        <dbReference type="EMBL" id="CAF1544402.1"/>
    </source>
</evidence>
<name>A0A815WKH6_9BILA</name>
<reference evidence="1" key="1">
    <citation type="submission" date="2021-02" db="EMBL/GenBank/DDBJ databases">
        <authorList>
            <person name="Nowell W R."/>
        </authorList>
    </citation>
    <scope>NUCLEOTIDE SEQUENCE</scope>
</reference>
<accession>A0A815WKH6</accession>
<comment type="caution">
    <text evidence="1">The sequence shown here is derived from an EMBL/GenBank/DDBJ whole genome shotgun (WGS) entry which is preliminary data.</text>
</comment>
<evidence type="ECO:0000313" key="2">
    <source>
        <dbReference type="Proteomes" id="UP000663889"/>
    </source>
</evidence>
<dbReference type="Proteomes" id="UP000663889">
    <property type="component" value="Unassembled WGS sequence"/>
</dbReference>
<gene>
    <name evidence="1" type="ORF">SEV965_LOCUS38325</name>
</gene>